<dbReference type="RefSeq" id="XP_064660796.1">
    <property type="nucleotide sequence ID" value="XM_064800845.1"/>
</dbReference>
<comment type="caution">
    <text evidence="1">The sequence shown here is derived from an EMBL/GenBank/DDBJ whole genome shotgun (WGS) entry which is preliminary data.</text>
</comment>
<reference evidence="1 2" key="1">
    <citation type="submission" date="2023-08" db="EMBL/GenBank/DDBJ databases">
        <title>Black Yeasts Isolated from many extreme environments.</title>
        <authorList>
            <person name="Coleine C."/>
            <person name="Stajich J.E."/>
            <person name="Selbmann L."/>
        </authorList>
    </citation>
    <scope>NUCLEOTIDE SEQUENCE [LARGE SCALE GENOMIC DNA]</scope>
    <source>
        <strain evidence="1 2">CCFEE 5935</strain>
    </source>
</reference>
<gene>
    <name evidence="1" type="ORF">LTR77_003589</name>
</gene>
<evidence type="ECO:0000313" key="2">
    <source>
        <dbReference type="Proteomes" id="UP001337655"/>
    </source>
</evidence>
<name>A0AAV9PFE1_9PEZI</name>
<dbReference type="EMBL" id="JAVRRT010000005">
    <property type="protein sequence ID" value="KAK5171952.1"/>
    <property type="molecule type" value="Genomic_DNA"/>
</dbReference>
<dbReference type="AlphaFoldDB" id="A0AAV9PFE1"/>
<accession>A0AAV9PFE1</accession>
<sequence length="194" mass="22332">MFLVDSAIFGTTNVRASHRLMLIRTYVARNAQHLHIRMSANMAAAKLFGTVELLEAILLEIPTRDIILAANTCLGWRAVVEGSKALREELISAPDLWVVHQSTQRDFDRTRPQEHPDYQEKAEQLMAPEILPTDFWCTNFLSTSSYDDLPWDRILVRRVCGEDYFTVLRENDRGHITIRFVNGQERAPTQHQPD</sequence>
<organism evidence="1 2">
    <name type="scientific">Saxophila tyrrhenica</name>
    <dbReference type="NCBI Taxonomy" id="1690608"/>
    <lineage>
        <taxon>Eukaryota</taxon>
        <taxon>Fungi</taxon>
        <taxon>Dikarya</taxon>
        <taxon>Ascomycota</taxon>
        <taxon>Pezizomycotina</taxon>
        <taxon>Dothideomycetes</taxon>
        <taxon>Dothideomycetidae</taxon>
        <taxon>Mycosphaerellales</taxon>
        <taxon>Extremaceae</taxon>
        <taxon>Saxophila</taxon>
    </lineage>
</organism>
<protein>
    <recommendedName>
        <fullName evidence="3">F-box domain-containing protein</fullName>
    </recommendedName>
</protein>
<dbReference type="GeneID" id="89924935"/>
<evidence type="ECO:0000313" key="1">
    <source>
        <dbReference type="EMBL" id="KAK5171952.1"/>
    </source>
</evidence>
<keyword evidence="2" id="KW-1185">Reference proteome</keyword>
<dbReference type="Proteomes" id="UP001337655">
    <property type="component" value="Unassembled WGS sequence"/>
</dbReference>
<proteinExistence type="predicted"/>
<evidence type="ECO:0008006" key="3">
    <source>
        <dbReference type="Google" id="ProtNLM"/>
    </source>
</evidence>